<dbReference type="GO" id="GO:0000976">
    <property type="term" value="F:transcription cis-regulatory region binding"/>
    <property type="evidence" value="ECO:0007669"/>
    <property type="project" value="TreeGrafter"/>
</dbReference>
<dbReference type="PANTHER" id="PTHR30146">
    <property type="entry name" value="LACI-RELATED TRANSCRIPTIONAL REPRESSOR"/>
    <property type="match status" value="1"/>
</dbReference>
<protein>
    <submittedName>
        <fullName evidence="5">LacI family transcriptional regulator</fullName>
    </submittedName>
</protein>
<dbReference type="PRINTS" id="PR00036">
    <property type="entry name" value="HTHLACI"/>
</dbReference>
<name>A0A348W8L6_9RHOB</name>
<dbReference type="CDD" id="cd06273">
    <property type="entry name" value="PBP1_LacI-like"/>
    <property type="match status" value="1"/>
</dbReference>
<dbReference type="SMART" id="SM00354">
    <property type="entry name" value="HTH_LACI"/>
    <property type="match status" value="1"/>
</dbReference>
<dbReference type="SUPFAM" id="SSF47413">
    <property type="entry name" value="lambda repressor-like DNA-binding domains"/>
    <property type="match status" value="1"/>
</dbReference>
<feature type="non-terminal residue" evidence="5">
    <location>
        <position position="1"/>
    </location>
</feature>
<dbReference type="AlphaFoldDB" id="A0A348W8L6"/>
<dbReference type="PROSITE" id="PS50932">
    <property type="entry name" value="HTH_LACI_2"/>
    <property type="match status" value="1"/>
</dbReference>
<keyword evidence="1" id="KW-0805">Transcription regulation</keyword>
<dbReference type="CDD" id="cd01392">
    <property type="entry name" value="HTH_LacI"/>
    <property type="match status" value="1"/>
</dbReference>
<keyword evidence="3" id="KW-0804">Transcription</keyword>
<evidence type="ECO:0000256" key="1">
    <source>
        <dbReference type="ARBA" id="ARBA00023015"/>
    </source>
</evidence>
<gene>
    <name evidence="5" type="ORF">DCS45_03235</name>
</gene>
<dbReference type="InterPro" id="IPR000843">
    <property type="entry name" value="HTH_LacI"/>
</dbReference>
<dbReference type="InterPro" id="IPR010982">
    <property type="entry name" value="Lambda_DNA-bd_dom_sf"/>
</dbReference>
<dbReference type="Pfam" id="PF00356">
    <property type="entry name" value="LacI"/>
    <property type="match status" value="1"/>
</dbReference>
<dbReference type="SUPFAM" id="SSF53822">
    <property type="entry name" value="Periplasmic binding protein-like I"/>
    <property type="match status" value="1"/>
</dbReference>
<dbReference type="Gene3D" id="3.40.50.2300">
    <property type="match status" value="2"/>
</dbReference>
<accession>A0A348W8L6</accession>
<dbReference type="GO" id="GO:0003700">
    <property type="term" value="F:DNA-binding transcription factor activity"/>
    <property type="evidence" value="ECO:0007669"/>
    <property type="project" value="TreeGrafter"/>
</dbReference>
<evidence type="ECO:0000256" key="3">
    <source>
        <dbReference type="ARBA" id="ARBA00023163"/>
    </source>
</evidence>
<dbReference type="Pfam" id="PF13377">
    <property type="entry name" value="Peripla_BP_3"/>
    <property type="match status" value="1"/>
</dbReference>
<evidence type="ECO:0000313" key="5">
    <source>
        <dbReference type="EMBL" id="HAR50878.1"/>
    </source>
</evidence>
<organism evidence="5 6">
    <name type="scientific">Roseovarius nubinhibens</name>
    <dbReference type="NCBI Taxonomy" id="314263"/>
    <lineage>
        <taxon>Bacteria</taxon>
        <taxon>Pseudomonadati</taxon>
        <taxon>Pseudomonadota</taxon>
        <taxon>Alphaproteobacteria</taxon>
        <taxon>Rhodobacterales</taxon>
        <taxon>Roseobacteraceae</taxon>
        <taxon>Roseovarius</taxon>
    </lineage>
</organism>
<proteinExistence type="predicted"/>
<keyword evidence="2" id="KW-0238">DNA-binding</keyword>
<sequence length="341" mass="36281">VPPNPTLEDVARMAGVSTATVSRCLNAPDKVVERTRVRVLEAVRELGYLPNFGARAMVARRTNTIGAIIPTMANAIFARGLQAFQEEARRLGYQLLVASSSYRADLEEEQARALAARGADGLLLIGLERAETLTAFLAQRGLPAVVAWTYGAEAALPTVGFDNRAAMRGLAEEVLRLGHRRVAMISAPVAHNDRARARLEGLRDALGAAGLDTGSNTGLRVIETRYGLDEGGAALARLMQGETPPTAVLCGNDVLAAGAIRQARALGLRVPEDVSITGFDDIELATLVTPALTTVHVPHQEMGRLAARCLVEMVEKSAQPRPAPLATELRLRDSLGPPPVV</sequence>
<reference evidence="5 6" key="1">
    <citation type="journal article" date="2018" name="Nat. Biotechnol.">
        <title>A standardized bacterial taxonomy based on genome phylogeny substantially revises the tree of life.</title>
        <authorList>
            <person name="Parks D.H."/>
            <person name="Chuvochina M."/>
            <person name="Waite D.W."/>
            <person name="Rinke C."/>
            <person name="Skarshewski A."/>
            <person name="Chaumeil P.A."/>
            <person name="Hugenholtz P."/>
        </authorList>
    </citation>
    <scope>NUCLEOTIDE SEQUENCE [LARGE SCALE GENOMIC DNA]</scope>
    <source>
        <strain evidence="5">UBA9169</strain>
    </source>
</reference>
<dbReference type="EMBL" id="DMVW01000035">
    <property type="protein sequence ID" value="HAR50878.1"/>
    <property type="molecule type" value="Genomic_DNA"/>
</dbReference>
<evidence type="ECO:0000259" key="4">
    <source>
        <dbReference type="PROSITE" id="PS50932"/>
    </source>
</evidence>
<feature type="domain" description="HTH lacI-type" evidence="4">
    <location>
        <begin position="5"/>
        <end position="59"/>
    </location>
</feature>
<comment type="caution">
    <text evidence="5">The sequence shown here is derived from an EMBL/GenBank/DDBJ whole genome shotgun (WGS) entry which is preliminary data.</text>
</comment>
<dbReference type="InterPro" id="IPR046335">
    <property type="entry name" value="LacI/GalR-like_sensor"/>
</dbReference>
<dbReference type="InterPro" id="IPR028082">
    <property type="entry name" value="Peripla_BP_I"/>
</dbReference>
<dbReference type="PANTHER" id="PTHR30146:SF138">
    <property type="entry name" value="TRANSCRIPTIONAL REGULATORY PROTEIN"/>
    <property type="match status" value="1"/>
</dbReference>
<evidence type="ECO:0000313" key="6">
    <source>
        <dbReference type="Proteomes" id="UP000264719"/>
    </source>
</evidence>
<dbReference type="Gene3D" id="1.10.260.40">
    <property type="entry name" value="lambda repressor-like DNA-binding domains"/>
    <property type="match status" value="1"/>
</dbReference>
<evidence type="ECO:0000256" key="2">
    <source>
        <dbReference type="ARBA" id="ARBA00023125"/>
    </source>
</evidence>
<dbReference type="Proteomes" id="UP000264719">
    <property type="component" value="Unassembled WGS sequence"/>
</dbReference>